<keyword evidence="4 8" id="KW-0686">Riboflavin biosynthesis</keyword>
<accession>A0A4R3KCU4</accession>
<dbReference type="Gene3D" id="3.40.50.960">
    <property type="entry name" value="Lumazine/riboflavin synthase"/>
    <property type="match status" value="1"/>
</dbReference>
<dbReference type="GO" id="GO:0009349">
    <property type="term" value="C:riboflavin synthase complex"/>
    <property type="evidence" value="ECO:0007669"/>
    <property type="project" value="UniProtKB-UniRule"/>
</dbReference>
<feature type="binding site" evidence="8">
    <location>
        <position position="114"/>
    </location>
    <ligand>
        <name>5-amino-6-(D-ribitylamino)uracil</name>
        <dbReference type="ChEBI" id="CHEBI:15934"/>
    </ligand>
</feature>
<dbReference type="NCBIfam" id="NF000812">
    <property type="entry name" value="PRK00061.1-4"/>
    <property type="match status" value="1"/>
</dbReference>
<reference evidence="9 10" key="1">
    <citation type="submission" date="2019-03" db="EMBL/GenBank/DDBJ databases">
        <title>Genomic Encyclopedia of Type Strains, Phase IV (KMG-IV): sequencing the most valuable type-strain genomes for metagenomic binning, comparative biology and taxonomic classification.</title>
        <authorList>
            <person name="Goeker M."/>
        </authorList>
    </citation>
    <scope>NUCLEOTIDE SEQUENCE [LARGE SCALE GENOMIC DNA]</scope>
    <source>
        <strain evidence="9 10">DSM 23802</strain>
    </source>
</reference>
<dbReference type="GO" id="GO:0005829">
    <property type="term" value="C:cytosol"/>
    <property type="evidence" value="ECO:0007669"/>
    <property type="project" value="TreeGrafter"/>
</dbReference>
<dbReference type="InterPro" id="IPR034964">
    <property type="entry name" value="LS"/>
</dbReference>
<dbReference type="PANTHER" id="PTHR21058:SF0">
    <property type="entry name" value="6,7-DIMETHYL-8-RIBITYLLUMAZINE SYNTHASE"/>
    <property type="match status" value="1"/>
</dbReference>
<dbReference type="Pfam" id="PF00885">
    <property type="entry name" value="DMRL_synthase"/>
    <property type="match status" value="1"/>
</dbReference>
<comment type="caution">
    <text evidence="9">The sequence shown here is derived from an EMBL/GenBank/DDBJ whole genome shotgun (WGS) entry which is preliminary data.</text>
</comment>
<evidence type="ECO:0000256" key="2">
    <source>
        <dbReference type="ARBA" id="ARBA00007424"/>
    </source>
</evidence>
<evidence type="ECO:0000256" key="1">
    <source>
        <dbReference type="ARBA" id="ARBA00004917"/>
    </source>
</evidence>
<dbReference type="SUPFAM" id="SSF52121">
    <property type="entry name" value="Lumazine synthase"/>
    <property type="match status" value="1"/>
</dbReference>
<protein>
    <recommendedName>
        <fullName evidence="7 8">6,7-dimethyl-8-ribityllumazine synthase</fullName>
        <shortName evidence="8">DMRL synthase</shortName>
        <shortName evidence="8">LS</shortName>
        <shortName evidence="8">Lumazine synthase</shortName>
        <ecNumber evidence="3 8">2.5.1.78</ecNumber>
    </recommendedName>
</protein>
<comment type="pathway">
    <text evidence="1 8">Cofactor biosynthesis; riboflavin biosynthesis; riboflavin from 2-hydroxy-3-oxobutyl phosphate and 5-amino-6-(D-ribitylamino)uracil: step 1/2.</text>
</comment>
<dbReference type="Proteomes" id="UP000295788">
    <property type="component" value="Unassembled WGS sequence"/>
</dbReference>
<dbReference type="InterPro" id="IPR036467">
    <property type="entry name" value="LS/RS_sf"/>
</dbReference>
<feature type="binding site" evidence="8">
    <location>
        <begin position="57"/>
        <end position="59"/>
    </location>
    <ligand>
        <name>5-amino-6-(D-ribitylamino)uracil</name>
        <dbReference type="ChEBI" id="CHEBI:15934"/>
    </ligand>
</feature>
<dbReference type="InterPro" id="IPR002180">
    <property type="entry name" value="LS/RS"/>
</dbReference>
<dbReference type="NCBIfam" id="TIGR00114">
    <property type="entry name" value="lumazine-synth"/>
    <property type="match status" value="1"/>
</dbReference>
<evidence type="ECO:0000256" key="5">
    <source>
        <dbReference type="ARBA" id="ARBA00022679"/>
    </source>
</evidence>
<evidence type="ECO:0000256" key="3">
    <source>
        <dbReference type="ARBA" id="ARBA00012664"/>
    </source>
</evidence>
<evidence type="ECO:0000256" key="7">
    <source>
        <dbReference type="ARBA" id="ARBA00072606"/>
    </source>
</evidence>
<dbReference type="RefSeq" id="WP_132769516.1">
    <property type="nucleotide sequence ID" value="NZ_SMAB01000014.1"/>
</dbReference>
<dbReference type="OrthoDB" id="9809709at2"/>
<dbReference type="PANTHER" id="PTHR21058">
    <property type="entry name" value="6,7-DIMETHYL-8-RIBITYLLUMAZINE SYNTHASE DMRL SYNTHASE LUMAZINE SYNTHASE"/>
    <property type="match status" value="1"/>
</dbReference>
<feature type="binding site" evidence="8">
    <location>
        <begin position="86"/>
        <end position="87"/>
    </location>
    <ligand>
        <name>(2S)-2-hydroxy-3-oxobutyl phosphate</name>
        <dbReference type="ChEBI" id="CHEBI:58830"/>
    </ligand>
</feature>
<comment type="subunit">
    <text evidence="8">Forms an icosahedral capsid composed of 60 subunits, arranged as a dodecamer of pentamers.</text>
</comment>
<dbReference type="AlphaFoldDB" id="A0A4R3KCU4"/>
<keyword evidence="10" id="KW-1185">Reference proteome</keyword>
<dbReference type="EC" id="2.5.1.78" evidence="3 8"/>
<comment type="catalytic activity">
    <reaction evidence="6 8">
        <text>(2S)-2-hydroxy-3-oxobutyl phosphate + 5-amino-6-(D-ribitylamino)uracil = 6,7-dimethyl-8-(1-D-ribityl)lumazine + phosphate + 2 H2O + H(+)</text>
        <dbReference type="Rhea" id="RHEA:26152"/>
        <dbReference type="ChEBI" id="CHEBI:15377"/>
        <dbReference type="ChEBI" id="CHEBI:15378"/>
        <dbReference type="ChEBI" id="CHEBI:15934"/>
        <dbReference type="ChEBI" id="CHEBI:43474"/>
        <dbReference type="ChEBI" id="CHEBI:58201"/>
        <dbReference type="ChEBI" id="CHEBI:58830"/>
        <dbReference type="EC" id="2.5.1.78"/>
    </reaction>
</comment>
<gene>
    <name evidence="8" type="primary">ribH</name>
    <name evidence="9" type="ORF">EDD72_11445</name>
</gene>
<sequence length="158" mass="17067">MAKIYEGHLVGKGLRIGIVVSRFNEFITSKLLSGAKDSLIRHGVDEDHIEVMWVPGAFEIPLASKKMANSKRYNSVIALGAVIRGATPHFDYVAAEVSKGIAAINLQSDVPVIFGVLTTDSIEQAIERAGTKAGNKGWEAGLTAIEMANVLKKFDEKE</sequence>
<dbReference type="EMBL" id="SMAB01000014">
    <property type="protein sequence ID" value="TCS81064.1"/>
    <property type="molecule type" value="Genomic_DNA"/>
</dbReference>
<feature type="binding site" evidence="8">
    <location>
        <begin position="81"/>
        <end position="83"/>
    </location>
    <ligand>
        <name>5-amino-6-(D-ribitylamino)uracil</name>
        <dbReference type="ChEBI" id="CHEBI:15934"/>
    </ligand>
</feature>
<evidence type="ECO:0000256" key="4">
    <source>
        <dbReference type="ARBA" id="ARBA00022619"/>
    </source>
</evidence>
<dbReference type="UniPathway" id="UPA00275">
    <property type="reaction ID" value="UER00404"/>
</dbReference>
<organism evidence="9 10">
    <name type="scientific">Tepidibacillus fermentans</name>
    <dbReference type="NCBI Taxonomy" id="1281767"/>
    <lineage>
        <taxon>Bacteria</taxon>
        <taxon>Bacillati</taxon>
        <taxon>Bacillota</taxon>
        <taxon>Bacilli</taxon>
        <taxon>Bacillales</taxon>
        <taxon>Bacillaceae</taxon>
        <taxon>Tepidibacillus</taxon>
    </lineage>
</organism>
<dbReference type="GO" id="GO:0000906">
    <property type="term" value="F:6,7-dimethyl-8-ribityllumazine synthase activity"/>
    <property type="evidence" value="ECO:0007669"/>
    <property type="project" value="UniProtKB-UniRule"/>
</dbReference>
<evidence type="ECO:0000256" key="6">
    <source>
        <dbReference type="ARBA" id="ARBA00048785"/>
    </source>
</evidence>
<name>A0A4R3KCU4_9BACI</name>
<comment type="similarity">
    <text evidence="2 8">Belongs to the DMRL synthase family.</text>
</comment>
<dbReference type="GO" id="GO:0009231">
    <property type="term" value="P:riboflavin biosynthetic process"/>
    <property type="evidence" value="ECO:0007669"/>
    <property type="project" value="UniProtKB-UniRule"/>
</dbReference>
<feature type="binding site" evidence="8">
    <location>
        <position position="23"/>
    </location>
    <ligand>
        <name>5-amino-6-(D-ribitylamino)uracil</name>
        <dbReference type="ChEBI" id="CHEBI:15934"/>
    </ligand>
</feature>
<evidence type="ECO:0000256" key="8">
    <source>
        <dbReference type="HAMAP-Rule" id="MF_00178"/>
    </source>
</evidence>
<proteinExistence type="inferred from homology"/>
<evidence type="ECO:0000313" key="9">
    <source>
        <dbReference type="EMBL" id="TCS81064.1"/>
    </source>
</evidence>
<evidence type="ECO:0000313" key="10">
    <source>
        <dbReference type="Proteomes" id="UP000295788"/>
    </source>
</evidence>
<dbReference type="CDD" id="cd09209">
    <property type="entry name" value="Lumazine_synthase-I"/>
    <property type="match status" value="1"/>
</dbReference>
<dbReference type="HAMAP" id="MF_00178">
    <property type="entry name" value="Lumazine_synth"/>
    <property type="match status" value="1"/>
</dbReference>
<comment type="function">
    <text evidence="8">Catalyzes the formation of 6,7-dimethyl-8-ribityllumazine by condensation of 5-amino-6-(D-ribitylamino)uracil with 3,4-dihydroxy-2-butanone 4-phosphate. This is the penultimate step in the biosynthesis of riboflavin.</text>
</comment>
<dbReference type="FunFam" id="3.40.50.960:FF:000001">
    <property type="entry name" value="6,7-dimethyl-8-ribityllumazine synthase"/>
    <property type="match status" value="1"/>
</dbReference>
<feature type="binding site" evidence="8">
    <location>
        <position position="128"/>
    </location>
    <ligand>
        <name>(2S)-2-hydroxy-3-oxobutyl phosphate</name>
        <dbReference type="ChEBI" id="CHEBI:58830"/>
    </ligand>
</feature>
<feature type="active site" description="Proton donor" evidence="8">
    <location>
        <position position="89"/>
    </location>
</feature>
<keyword evidence="5 8" id="KW-0808">Transferase</keyword>